<gene>
    <name evidence="1" type="ORF">ABN16_02300</name>
</gene>
<proteinExistence type="predicted"/>
<accession>A0AAC8UUF2</accession>
<dbReference type="KEGG" id="lko:ABN16_02300"/>
<reference evidence="1 2" key="1">
    <citation type="submission" date="2015-07" db="EMBL/GenBank/DDBJ databases">
        <title>Lactobacillus korensis/26-25/ whole genome sequencing.</title>
        <authorList>
            <person name="Kim M.K."/>
            <person name="Im W.-T."/>
            <person name="Srinivasan S."/>
            <person name="Lee J.-J."/>
        </authorList>
    </citation>
    <scope>NUCLEOTIDE SEQUENCE [LARGE SCALE GENOMIC DNA]</scope>
    <source>
        <strain evidence="1 2">26-25</strain>
    </source>
</reference>
<evidence type="ECO:0000313" key="1">
    <source>
        <dbReference type="EMBL" id="AKP63939.1"/>
    </source>
</evidence>
<evidence type="ECO:0008006" key="3">
    <source>
        <dbReference type="Google" id="ProtNLM"/>
    </source>
</evidence>
<keyword evidence="2" id="KW-1185">Reference proteome</keyword>
<name>A0AAC8UUF2_9LACO</name>
<sequence length="199" mass="21002">MNGQALKTMSFPASKNDDGAYTGNFTYKLPNDSGLKKGANTLTLTATDDVTGDESTSGEVILNVGELDWGVVNDNSSFKDTTLTGIGQLTVPRNDDWHVEVNNQSGADWKMMAALTTPFANQSGKLAGYLVYQPAAGAPELMSEQTVTVADQTTNPGNGNTDICTANWRPDTGMLLKVNGGATAGNYQGQITWTLVNAA</sequence>
<dbReference type="AlphaFoldDB" id="A0AAC8UUF2"/>
<organism evidence="1 2">
    <name type="scientific">Levilactobacillus koreensis</name>
    <dbReference type="NCBI Taxonomy" id="637971"/>
    <lineage>
        <taxon>Bacteria</taxon>
        <taxon>Bacillati</taxon>
        <taxon>Bacillota</taxon>
        <taxon>Bacilli</taxon>
        <taxon>Lactobacillales</taxon>
        <taxon>Lactobacillaceae</taxon>
        <taxon>Levilactobacillus</taxon>
    </lineage>
</organism>
<dbReference type="EMBL" id="CP012033">
    <property type="protein sequence ID" value="AKP63939.1"/>
    <property type="molecule type" value="Genomic_DNA"/>
</dbReference>
<evidence type="ECO:0000313" key="2">
    <source>
        <dbReference type="Proteomes" id="UP000036000"/>
    </source>
</evidence>
<protein>
    <recommendedName>
        <fullName evidence="3">WxL domain-containing protein</fullName>
    </recommendedName>
</protein>
<dbReference type="Proteomes" id="UP000036000">
    <property type="component" value="Chromosome"/>
</dbReference>